<feature type="region of interest" description="Disordered" evidence="1">
    <location>
        <begin position="1"/>
        <end position="27"/>
    </location>
</feature>
<sequence>MSQERSTAINPGEDDPPAMQPTSGEPCNLVFSPFVRRRNPAFPHPRVILAFIQRPWANSTSTEFKDPGGDS</sequence>
<name>A0A427A1V7_ENSVE</name>
<proteinExistence type="predicted"/>
<dbReference type="EMBL" id="AMZH03004109">
    <property type="protein sequence ID" value="RRT70168.1"/>
    <property type="molecule type" value="Genomic_DNA"/>
</dbReference>
<gene>
    <name evidence="2" type="ORF">B296_00031974</name>
</gene>
<dbReference type="Proteomes" id="UP000287651">
    <property type="component" value="Unassembled WGS sequence"/>
</dbReference>
<accession>A0A427A1V7</accession>
<protein>
    <submittedName>
        <fullName evidence="2">Uncharacterized protein</fullName>
    </submittedName>
</protein>
<evidence type="ECO:0000313" key="2">
    <source>
        <dbReference type="EMBL" id="RRT70168.1"/>
    </source>
</evidence>
<reference evidence="2 3" key="1">
    <citation type="journal article" date="2014" name="Agronomy (Basel)">
        <title>A Draft Genome Sequence for Ensete ventricosum, the Drought-Tolerant Tree Against Hunger.</title>
        <authorList>
            <person name="Harrison J."/>
            <person name="Moore K.A."/>
            <person name="Paszkiewicz K."/>
            <person name="Jones T."/>
            <person name="Grant M."/>
            <person name="Ambacheew D."/>
            <person name="Muzemil S."/>
            <person name="Studholme D.J."/>
        </authorList>
    </citation>
    <scope>NUCLEOTIDE SEQUENCE [LARGE SCALE GENOMIC DNA]</scope>
</reference>
<evidence type="ECO:0000256" key="1">
    <source>
        <dbReference type="SAM" id="MobiDB-lite"/>
    </source>
</evidence>
<comment type="caution">
    <text evidence="2">The sequence shown here is derived from an EMBL/GenBank/DDBJ whole genome shotgun (WGS) entry which is preliminary data.</text>
</comment>
<dbReference type="AlphaFoldDB" id="A0A427A1V7"/>
<organism evidence="2 3">
    <name type="scientific">Ensete ventricosum</name>
    <name type="common">Abyssinian banana</name>
    <name type="synonym">Musa ensete</name>
    <dbReference type="NCBI Taxonomy" id="4639"/>
    <lineage>
        <taxon>Eukaryota</taxon>
        <taxon>Viridiplantae</taxon>
        <taxon>Streptophyta</taxon>
        <taxon>Embryophyta</taxon>
        <taxon>Tracheophyta</taxon>
        <taxon>Spermatophyta</taxon>
        <taxon>Magnoliopsida</taxon>
        <taxon>Liliopsida</taxon>
        <taxon>Zingiberales</taxon>
        <taxon>Musaceae</taxon>
        <taxon>Ensete</taxon>
    </lineage>
</organism>
<evidence type="ECO:0000313" key="3">
    <source>
        <dbReference type="Proteomes" id="UP000287651"/>
    </source>
</evidence>